<dbReference type="Proteomes" id="UP000198688">
    <property type="component" value="Chromosome I"/>
</dbReference>
<organism evidence="1 2">
    <name type="scientific">Actinoplanes derwentensis</name>
    <dbReference type="NCBI Taxonomy" id="113562"/>
    <lineage>
        <taxon>Bacteria</taxon>
        <taxon>Bacillati</taxon>
        <taxon>Actinomycetota</taxon>
        <taxon>Actinomycetes</taxon>
        <taxon>Micromonosporales</taxon>
        <taxon>Micromonosporaceae</taxon>
        <taxon>Actinoplanes</taxon>
    </lineage>
</organism>
<name>A0A1H1Z9J0_9ACTN</name>
<gene>
    <name evidence="1" type="ORF">SAMN04489716_3209</name>
</gene>
<keyword evidence="2" id="KW-1185">Reference proteome</keyword>
<dbReference type="STRING" id="113562.SAMN04489716_3209"/>
<dbReference type="EMBL" id="LT629758">
    <property type="protein sequence ID" value="SDT30340.1"/>
    <property type="molecule type" value="Genomic_DNA"/>
</dbReference>
<dbReference type="InterPro" id="IPR025968">
    <property type="entry name" value="YwqJ_deaminase"/>
</dbReference>
<evidence type="ECO:0000313" key="1">
    <source>
        <dbReference type="EMBL" id="SDT30340.1"/>
    </source>
</evidence>
<dbReference type="Pfam" id="PF14433">
    <property type="entry name" value="SUKH-3"/>
    <property type="match status" value="1"/>
</dbReference>
<accession>A0A1H1Z9J0</accession>
<evidence type="ECO:0000313" key="2">
    <source>
        <dbReference type="Proteomes" id="UP000198688"/>
    </source>
</evidence>
<dbReference type="Pfam" id="PF14431">
    <property type="entry name" value="YwqJ-deaminase"/>
    <property type="match status" value="1"/>
</dbReference>
<dbReference type="RefSeq" id="WP_092545378.1">
    <property type="nucleotide sequence ID" value="NZ_BOMJ01000005.1"/>
</dbReference>
<dbReference type="InterPro" id="IPR025850">
    <property type="entry name" value="SUKH-3"/>
</dbReference>
<dbReference type="OrthoDB" id="4552872at2"/>
<sequence length="418" mass="45907">MITRAEADAIAATWARFHTLTGQERRALVQEFDLGFLVTLTAPPPVGPGSPPVEIGGGAQIIDRETGRLSTWPNLPFDTVQQMYRNNRDDIVGPPRTADPEVQLRRDIHRRVAPSIAAHATVGGRVYISRGAKGDQKLNHHRLVLERLAEQTPHEQVRGHERHAELIACSDALHDVDRRRALDGLPPVTLDEARASLRGSQFQTFQIHAPGDPLGGKANDPCETCVYVLTQLALLPWASSGALHEFRAEPRPNPVPAVFSDTAASELLNGGWWPDAPRELVAEMMQGTLEEDILPVAGQEFRHESFAAFAEAMGYTGLVGASRRAPGVSQRSRLFEIHPGTAAHTADLLHEFGQVIGARLLPLGRVNSESVLAIDEHGRVFDLDQAGEWFVADTYLEALETLTSGRRTYRVRDDGTWS</sequence>
<protein>
    <submittedName>
        <fullName evidence="1">SUKH-3 immunity protein</fullName>
    </submittedName>
</protein>
<reference evidence="1 2" key="1">
    <citation type="submission" date="2016-10" db="EMBL/GenBank/DDBJ databases">
        <authorList>
            <person name="de Groot N.N."/>
        </authorList>
    </citation>
    <scope>NUCLEOTIDE SEQUENCE [LARGE SCALE GENOMIC DNA]</scope>
    <source>
        <strain evidence="1 2">DSM 43941</strain>
    </source>
</reference>
<dbReference type="AlphaFoldDB" id="A0A1H1Z9J0"/>
<proteinExistence type="predicted"/>